<dbReference type="AlphaFoldDB" id="A0A6F8VEL8"/>
<gene>
    <name evidence="3" type="primary">pstS_2</name>
    <name evidence="3" type="ORF">SKTS_22780</name>
</gene>
<protein>
    <submittedName>
        <fullName evidence="3">Phosphate-binding protein PstS</fullName>
    </submittedName>
</protein>
<dbReference type="PANTHER" id="PTHR30570">
    <property type="entry name" value="PERIPLASMIC PHOSPHATE BINDING COMPONENT OF PHOSPHATE ABC TRANSPORTER"/>
    <property type="match status" value="1"/>
</dbReference>
<evidence type="ECO:0000259" key="2">
    <source>
        <dbReference type="Pfam" id="PF12849"/>
    </source>
</evidence>
<dbReference type="PANTHER" id="PTHR30570:SF1">
    <property type="entry name" value="PHOSPHATE-BINDING PROTEIN PSTS"/>
    <property type="match status" value="1"/>
</dbReference>
<feature type="domain" description="PBP" evidence="2">
    <location>
        <begin position="122"/>
        <end position="283"/>
    </location>
</feature>
<dbReference type="KEGG" id="slac:SKTS_22780"/>
<keyword evidence="4" id="KW-1185">Reference proteome</keyword>
<evidence type="ECO:0000313" key="3">
    <source>
        <dbReference type="EMBL" id="BCB27392.1"/>
    </source>
</evidence>
<evidence type="ECO:0000256" key="1">
    <source>
        <dbReference type="ARBA" id="ARBA00022729"/>
    </source>
</evidence>
<proteinExistence type="predicted"/>
<dbReference type="InterPro" id="IPR024370">
    <property type="entry name" value="PBP_domain"/>
</dbReference>
<dbReference type="RefSeq" id="WP_173064909.1">
    <property type="nucleotide sequence ID" value="NZ_AP022853.1"/>
</dbReference>
<dbReference type="EMBL" id="AP022853">
    <property type="protein sequence ID" value="BCB27392.1"/>
    <property type="molecule type" value="Genomic_DNA"/>
</dbReference>
<sequence>MQRRAFLAAGLAIPGLLLGREAGTAENIRLDTLGSGDMCRTRVAPPVFPRGPGDLSFQGTHILAQGAFRELAEVYRGPADGRLHVAGGGCDDGIAGVLRLQVDLGGMCCPVEKSRAVGLPWYLVARDIKVAITHPTNPVTDISFDELAAAAAGRISRWRELGGEDRAIALVVRNHCPDYLEPVRDLLLKNKPAWSPKGLFVDRDEQIVDAVTSYPGSLGLVSWVFAKPLAEAGKLKVLKLEGVRPGARAVRAGSYRLHGPLNVIFTRWRAQSMRPFFDFLYSARGLKIMNRVLVPVSAEEADYRPGRWT</sequence>
<dbReference type="Gene3D" id="3.40.190.10">
    <property type="entry name" value="Periplasmic binding protein-like II"/>
    <property type="match status" value="2"/>
</dbReference>
<dbReference type="Proteomes" id="UP000502260">
    <property type="component" value="Chromosome"/>
</dbReference>
<name>A0A6F8VEL8_9PROT</name>
<dbReference type="InterPro" id="IPR050811">
    <property type="entry name" value="Phosphate_ABC_transporter"/>
</dbReference>
<organism evidence="3 4">
    <name type="scientific">Sulfurimicrobium lacus</name>
    <dbReference type="NCBI Taxonomy" id="2715678"/>
    <lineage>
        <taxon>Bacteria</taxon>
        <taxon>Pseudomonadati</taxon>
        <taxon>Pseudomonadota</taxon>
        <taxon>Betaproteobacteria</taxon>
        <taxon>Nitrosomonadales</taxon>
        <taxon>Sulfuricellaceae</taxon>
        <taxon>Sulfurimicrobium</taxon>
    </lineage>
</organism>
<evidence type="ECO:0000313" key="4">
    <source>
        <dbReference type="Proteomes" id="UP000502260"/>
    </source>
</evidence>
<keyword evidence="1" id="KW-0732">Signal</keyword>
<reference evidence="4" key="1">
    <citation type="submission" date="2020-03" db="EMBL/GenBank/DDBJ databases">
        <title>Complete genome sequence of sulfur-oxidizing bacterium skT11.</title>
        <authorList>
            <person name="Kanda M."/>
            <person name="Kojima H."/>
            <person name="Fukui M."/>
        </authorList>
    </citation>
    <scope>NUCLEOTIDE SEQUENCE [LARGE SCALE GENOMIC DNA]</scope>
    <source>
        <strain evidence="4">skT11</strain>
    </source>
</reference>
<dbReference type="SUPFAM" id="SSF53850">
    <property type="entry name" value="Periplasmic binding protein-like II"/>
    <property type="match status" value="1"/>
</dbReference>
<dbReference type="Pfam" id="PF12849">
    <property type="entry name" value="PBP_like_2"/>
    <property type="match status" value="1"/>
</dbReference>
<accession>A0A6F8VEL8</accession>